<gene>
    <name evidence="1" type="ORF">LCOR_06003.1</name>
</gene>
<evidence type="ECO:0008006" key="3">
    <source>
        <dbReference type="Google" id="ProtNLM"/>
    </source>
</evidence>
<protein>
    <recommendedName>
        <fullName evidence="3">Reverse transcriptase zinc-binding domain-containing protein</fullName>
    </recommendedName>
</protein>
<proteinExistence type="predicted"/>
<evidence type="ECO:0000313" key="2">
    <source>
        <dbReference type="Proteomes" id="UP000027586"/>
    </source>
</evidence>
<dbReference type="OrthoDB" id="2287153at2759"/>
<keyword evidence="2" id="KW-1185">Reference proteome</keyword>
<dbReference type="AlphaFoldDB" id="A0A068S0L3"/>
<dbReference type="EMBL" id="CBTN010000025">
    <property type="protein sequence ID" value="CDH54786.1"/>
    <property type="molecule type" value="Genomic_DNA"/>
</dbReference>
<organism evidence="1 2">
    <name type="scientific">Lichtheimia corymbifera JMRC:FSU:9682</name>
    <dbReference type="NCBI Taxonomy" id="1263082"/>
    <lineage>
        <taxon>Eukaryota</taxon>
        <taxon>Fungi</taxon>
        <taxon>Fungi incertae sedis</taxon>
        <taxon>Mucoromycota</taxon>
        <taxon>Mucoromycotina</taxon>
        <taxon>Mucoromycetes</taxon>
        <taxon>Mucorales</taxon>
        <taxon>Lichtheimiaceae</taxon>
        <taxon>Lichtheimia</taxon>
    </lineage>
</organism>
<dbReference type="VEuPathDB" id="FungiDB:LCOR_06003.1"/>
<dbReference type="Proteomes" id="UP000027586">
    <property type="component" value="Unassembled WGS sequence"/>
</dbReference>
<reference evidence="1" key="1">
    <citation type="submission" date="2013-08" db="EMBL/GenBank/DDBJ databases">
        <title>Gene expansion shapes genome architecture in the human pathogen Lichtheimia corymbifera: an evolutionary genomics analysis in the ancient terrestrial Mucorales (Mucoromycotina).</title>
        <authorList>
            <person name="Schwartze V.U."/>
            <person name="Winter S."/>
            <person name="Shelest E."/>
            <person name="Marcet-Houben M."/>
            <person name="Horn F."/>
            <person name="Wehner S."/>
            <person name="Hoffmann K."/>
            <person name="Riege K."/>
            <person name="Sammeth M."/>
            <person name="Nowrousian M."/>
            <person name="Valiante V."/>
            <person name="Linde J."/>
            <person name="Jacobsen I.D."/>
            <person name="Marz M."/>
            <person name="Brakhage A.A."/>
            <person name="Gabaldon T."/>
            <person name="Bocker S."/>
            <person name="Voigt K."/>
        </authorList>
    </citation>
    <scope>NUCLEOTIDE SEQUENCE [LARGE SCALE GENOMIC DNA]</scope>
    <source>
        <strain evidence="1">FSU 9682</strain>
    </source>
</reference>
<evidence type="ECO:0000313" key="1">
    <source>
        <dbReference type="EMBL" id="CDH54786.1"/>
    </source>
</evidence>
<accession>A0A068S0L3</accession>
<sequence length="355" mass="40857">MSNAHSLFSDFPHIQLLLQLSARLPTFPIDQLSLHDFLSIPFRNLILPLPNSTTSLPTLKLLVSNVYHWLPRFHRLSLTYATRSRKAIARVLEAVEQGTMTLHSTLQLYIITRNALNSTHSLPDLSSWCLPPTTCSYSSRSTPIAVTKAGPGHLRTFWRLTTSSSNNATSIMPSHWKRFWRLRIPHGSRTIWWRLLHQHISTTQHMNRLMPIFVTFLVLGPEPALWINFALFACALPLSVSIHHKTIRHMFLDCPLKRVFWVDALILIQAPSSVTPELAWQAILLQPQPTSSFSFVYQDRLGLILQTIWAMHWRCILQEIPWNHTATYEYLESLIARHPSLVPSFQIENLEFILG</sequence>
<comment type="caution">
    <text evidence="1">The sequence shown here is derived from an EMBL/GenBank/DDBJ whole genome shotgun (WGS) entry which is preliminary data.</text>
</comment>
<name>A0A068S0L3_9FUNG</name>